<name>A0A1J5PQ40_9ZZZZ</name>
<reference evidence="3" key="1">
    <citation type="submission" date="2016-10" db="EMBL/GenBank/DDBJ databases">
        <title>Sequence of Gallionella enrichment culture.</title>
        <authorList>
            <person name="Poehlein A."/>
            <person name="Muehling M."/>
            <person name="Daniel R."/>
        </authorList>
    </citation>
    <scope>NUCLEOTIDE SEQUENCE</scope>
</reference>
<feature type="region of interest" description="Disordered" evidence="1">
    <location>
        <begin position="119"/>
        <end position="139"/>
    </location>
</feature>
<proteinExistence type="predicted"/>
<evidence type="ECO:0000313" key="3">
    <source>
        <dbReference type="EMBL" id="OIQ69879.1"/>
    </source>
</evidence>
<dbReference type="EMBL" id="MLJW01004484">
    <property type="protein sequence ID" value="OIQ69879.1"/>
    <property type="molecule type" value="Genomic_DNA"/>
</dbReference>
<dbReference type="InterPro" id="IPR036737">
    <property type="entry name" value="OmpA-like_sf"/>
</dbReference>
<dbReference type="PANTHER" id="PTHR30329">
    <property type="entry name" value="STATOR ELEMENT OF FLAGELLAR MOTOR COMPLEX"/>
    <property type="match status" value="1"/>
</dbReference>
<evidence type="ECO:0000259" key="2">
    <source>
        <dbReference type="PROSITE" id="PS51123"/>
    </source>
</evidence>
<gene>
    <name evidence="3" type="primary">motB_25</name>
    <name evidence="3" type="ORF">GALL_485130</name>
</gene>
<evidence type="ECO:0000256" key="1">
    <source>
        <dbReference type="SAM" id="MobiDB-lite"/>
    </source>
</evidence>
<dbReference type="InterPro" id="IPR050330">
    <property type="entry name" value="Bact_OuterMem_StrucFunc"/>
</dbReference>
<dbReference type="PROSITE" id="PS51123">
    <property type="entry name" value="OMPA_2"/>
    <property type="match status" value="1"/>
</dbReference>
<dbReference type="SUPFAM" id="SSF103088">
    <property type="entry name" value="OmpA-like"/>
    <property type="match status" value="1"/>
</dbReference>
<sequence>MFDSGSATVKPYMRDLLAQIGIALADVDNKISIEGHTDETPYGNGARGYSNWELSADRANATRRELVNAGLPDSKMARVMGLASSVLLDAENPRSPSNRRISITVMTREAEERLLGVKRVDSAPAQNSSAAGTVAPTGQ</sequence>
<dbReference type="InterPro" id="IPR006665">
    <property type="entry name" value="OmpA-like"/>
</dbReference>
<dbReference type="AlphaFoldDB" id="A0A1J5PQ40"/>
<comment type="caution">
    <text evidence="3">The sequence shown here is derived from an EMBL/GenBank/DDBJ whole genome shotgun (WGS) entry which is preliminary data.</text>
</comment>
<protein>
    <submittedName>
        <fullName evidence="3">Motility protein B</fullName>
    </submittedName>
</protein>
<accession>A0A1J5PQ40</accession>
<feature type="domain" description="OmpA-like" evidence="2">
    <location>
        <begin position="1"/>
        <end position="109"/>
    </location>
</feature>
<feature type="compositionally biased region" description="Polar residues" evidence="1">
    <location>
        <begin position="124"/>
        <end position="139"/>
    </location>
</feature>
<dbReference type="Gene3D" id="3.30.1330.60">
    <property type="entry name" value="OmpA-like domain"/>
    <property type="match status" value="1"/>
</dbReference>
<organism evidence="3">
    <name type="scientific">mine drainage metagenome</name>
    <dbReference type="NCBI Taxonomy" id="410659"/>
    <lineage>
        <taxon>unclassified sequences</taxon>
        <taxon>metagenomes</taxon>
        <taxon>ecological metagenomes</taxon>
    </lineage>
</organism>
<dbReference type="PANTHER" id="PTHR30329:SF21">
    <property type="entry name" value="LIPOPROTEIN YIAD-RELATED"/>
    <property type="match status" value="1"/>
</dbReference>
<dbReference type="Pfam" id="PF00691">
    <property type="entry name" value="OmpA"/>
    <property type="match status" value="1"/>
</dbReference>
<dbReference type="CDD" id="cd07185">
    <property type="entry name" value="OmpA_C-like"/>
    <property type="match status" value="1"/>
</dbReference>